<dbReference type="CDD" id="cd06257">
    <property type="entry name" value="DnaJ"/>
    <property type="match status" value="1"/>
</dbReference>
<dbReference type="SMART" id="SM00271">
    <property type="entry name" value="DnaJ"/>
    <property type="match status" value="1"/>
</dbReference>
<dbReference type="Gene3D" id="1.10.287.110">
    <property type="entry name" value="DnaJ domain"/>
    <property type="match status" value="1"/>
</dbReference>
<dbReference type="EMBL" id="KE148149">
    <property type="protein sequence ID" value="EPE08309.1"/>
    <property type="molecule type" value="Genomic_DNA"/>
</dbReference>
<dbReference type="PRINTS" id="PR00625">
    <property type="entry name" value="JDOMAIN"/>
</dbReference>
<dbReference type="PROSITE" id="PS50076">
    <property type="entry name" value="DNAJ_2"/>
    <property type="match status" value="1"/>
</dbReference>
<dbReference type="AlphaFoldDB" id="S3C481"/>
<evidence type="ECO:0000313" key="4">
    <source>
        <dbReference type="Proteomes" id="UP000016923"/>
    </source>
</evidence>
<feature type="compositionally biased region" description="Gly residues" evidence="1">
    <location>
        <begin position="270"/>
        <end position="281"/>
    </location>
</feature>
<dbReference type="OrthoDB" id="10250354at2759"/>
<proteinExistence type="predicted"/>
<dbReference type="eggNOG" id="KOG0715">
    <property type="taxonomic scope" value="Eukaryota"/>
</dbReference>
<dbReference type="PROSITE" id="PS51257">
    <property type="entry name" value="PROKAR_LIPOPROTEIN"/>
    <property type="match status" value="1"/>
</dbReference>
<accession>S3C481</accession>
<dbReference type="VEuPathDB" id="FungiDB:F503_01092"/>
<sequence length="382" mass="41913">MKRTSPPLSGLAPSILSSRGFGTVPNVGLACYQVSSYSTHQNTGRGNRQTADRDGGWAEKFSVGQHYGARRVPGRSVTPTCRCNFAPTGAHPAVRPSTSRPMTSHASRPGTYLTHRLFHTSRRLLFRQTDALASDQTHYETLNVPADASTTEIKKSFYKLSKQHHPDHNPKDPHAPRRFMRISEAYSVLSQADKRAVYDRDVMRHHSRSGHYHPHHSHTHRPNASYHSTGPAGGRPASGLSRRRTQFRGPPPSFFRNTGSGRGAAYTPGGTSGSGDGGSGGPTKQQQQQYEQQYGYGPGNVNSNDKGTRCEPNTPHFDRESNERTHRILTERAADRRASAAAIRRLLAKIKALFVGNVGDVGNDGNVYNVYNGNLPTRALSI</sequence>
<dbReference type="PANTHER" id="PTHR44873:SF1">
    <property type="entry name" value="DNAJ HOMOLOG SUBFAMILY C MEMBER 30, MITOCHONDRIAL"/>
    <property type="match status" value="1"/>
</dbReference>
<gene>
    <name evidence="3" type="ORF">F503_01092</name>
</gene>
<dbReference type="InterPro" id="IPR036869">
    <property type="entry name" value="J_dom_sf"/>
</dbReference>
<feature type="compositionally biased region" description="Low complexity" evidence="1">
    <location>
        <begin position="282"/>
        <end position="295"/>
    </location>
</feature>
<dbReference type="InterPro" id="IPR053025">
    <property type="entry name" value="Mito_ATP_Synthase-Asso"/>
</dbReference>
<dbReference type="InterPro" id="IPR001623">
    <property type="entry name" value="DnaJ_domain"/>
</dbReference>
<evidence type="ECO:0000256" key="1">
    <source>
        <dbReference type="SAM" id="MobiDB-lite"/>
    </source>
</evidence>
<dbReference type="PANTHER" id="PTHR44873">
    <property type="entry name" value="DNAJ HOMOLOG SUBFAMILY C MEMBER 30, MITOCHONDRIAL"/>
    <property type="match status" value="1"/>
</dbReference>
<reference evidence="3 4" key="1">
    <citation type="journal article" date="2013" name="BMC Genomics">
        <title>The genome and transcriptome of the pine saprophyte Ophiostoma piceae, and a comparison with the bark beetle-associated pine pathogen Grosmannia clavigera.</title>
        <authorList>
            <person name="Haridas S."/>
            <person name="Wang Y."/>
            <person name="Lim L."/>
            <person name="Massoumi Alamouti S."/>
            <person name="Jackman S."/>
            <person name="Docking R."/>
            <person name="Robertson G."/>
            <person name="Birol I."/>
            <person name="Bohlmann J."/>
            <person name="Breuil C."/>
        </authorList>
    </citation>
    <scope>NUCLEOTIDE SEQUENCE [LARGE SCALE GENOMIC DNA]</scope>
    <source>
        <strain evidence="3 4">UAMH 11346</strain>
    </source>
</reference>
<evidence type="ECO:0000259" key="2">
    <source>
        <dbReference type="PROSITE" id="PS50076"/>
    </source>
</evidence>
<name>S3C481_OPHP1</name>
<organism evidence="3 4">
    <name type="scientific">Ophiostoma piceae (strain UAMH 11346)</name>
    <name type="common">Sap stain fungus</name>
    <dbReference type="NCBI Taxonomy" id="1262450"/>
    <lineage>
        <taxon>Eukaryota</taxon>
        <taxon>Fungi</taxon>
        <taxon>Dikarya</taxon>
        <taxon>Ascomycota</taxon>
        <taxon>Pezizomycotina</taxon>
        <taxon>Sordariomycetes</taxon>
        <taxon>Sordariomycetidae</taxon>
        <taxon>Ophiostomatales</taxon>
        <taxon>Ophiostomataceae</taxon>
        <taxon>Ophiostoma</taxon>
    </lineage>
</organism>
<dbReference type="HOGENOM" id="CLU_723806_0_0_1"/>
<feature type="domain" description="J" evidence="2">
    <location>
        <begin position="137"/>
        <end position="202"/>
    </location>
</feature>
<protein>
    <recommendedName>
        <fullName evidence="2">J domain-containing protein</fullName>
    </recommendedName>
</protein>
<dbReference type="Proteomes" id="UP000016923">
    <property type="component" value="Unassembled WGS sequence"/>
</dbReference>
<dbReference type="Pfam" id="PF00226">
    <property type="entry name" value="DnaJ"/>
    <property type="match status" value="1"/>
</dbReference>
<dbReference type="STRING" id="1262450.S3C481"/>
<feature type="compositionally biased region" description="Basic residues" evidence="1">
    <location>
        <begin position="205"/>
        <end position="221"/>
    </location>
</feature>
<feature type="region of interest" description="Disordered" evidence="1">
    <location>
        <begin position="205"/>
        <end position="323"/>
    </location>
</feature>
<evidence type="ECO:0000313" key="3">
    <source>
        <dbReference type="EMBL" id="EPE08309.1"/>
    </source>
</evidence>
<keyword evidence="4" id="KW-1185">Reference proteome</keyword>
<dbReference type="SUPFAM" id="SSF46565">
    <property type="entry name" value="Chaperone J-domain"/>
    <property type="match status" value="1"/>
</dbReference>